<dbReference type="PANTHER" id="PTHR33990">
    <property type="entry name" value="PROTEIN YJDN-RELATED"/>
    <property type="match status" value="1"/>
</dbReference>
<dbReference type="SUPFAM" id="SSF54593">
    <property type="entry name" value="Glyoxalase/Bleomycin resistance protein/Dihydroxybiphenyl dioxygenase"/>
    <property type="match status" value="1"/>
</dbReference>
<evidence type="ECO:0000313" key="2">
    <source>
        <dbReference type="EMBL" id="SDH76327.1"/>
    </source>
</evidence>
<organism evidence="2 3">
    <name type="scientific">Rhodococcus triatomae</name>
    <dbReference type="NCBI Taxonomy" id="300028"/>
    <lineage>
        <taxon>Bacteria</taxon>
        <taxon>Bacillati</taxon>
        <taxon>Actinomycetota</taxon>
        <taxon>Actinomycetes</taxon>
        <taxon>Mycobacteriales</taxon>
        <taxon>Nocardiaceae</taxon>
        <taxon>Rhodococcus</taxon>
    </lineage>
</organism>
<dbReference type="OrthoDB" id="9795306at2"/>
<dbReference type="InterPro" id="IPR028973">
    <property type="entry name" value="PhnB-like"/>
</dbReference>
<dbReference type="PANTHER" id="PTHR33990:SF1">
    <property type="entry name" value="PROTEIN YJDN"/>
    <property type="match status" value="1"/>
</dbReference>
<dbReference type="InterPro" id="IPR004360">
    <property type="entry name" value="Glyas_Fos-R_dOase_dom"/>
</dbReference>
<dbReference type="CDD" id="cd06588">
    <property type="entry name" value="PhnB_like"/>
    <property type="match status" value="1"/>
</dbReference>
<keyword evidence="3" id="KW-1185">Reference proteome</keyword>
<gene>
    <name evidence="2" type="ORF">SAMN05444695_103149</name>
</gene>
<evidence type="ECO:0000259" key="1">
    <source>
        <dbReference type="Pfam" id="PF00903"/>
    </source>
</evidence>
<protein>
    <submittedName>
        <fullName evidence="2">PhnB protein</fullName>
    </submittedName>
</protein>
<proteinExistence type="predicted"/>
<dbReference type="Gene3D" id="3.10.180.10">
    <property type="entry name" value="2,3-Dihydroxybiphenyl 1,2-Dioxygenase, domain 1"/>
    <property type="match status" value="1"/>
</dbReference>
<dbReference type="Pfam" id="PF00903">
    <property type="entry name" value="Glyoxalase"/>
    <property type="match status" value="1"/>
</dbReference>
<dbReference type="InterPro" id="IPR029068">
    <property type="entry name" value="Glyas_Bleomycin-R_OHBP_Dase"/>
</dbReference>
<name>A0A1G8F2K8_9NOCA</name>
<evidence type="ECO:0000313" key="3">
    <source>
        <dbReference type="Proteomes" id="UP000183263"/>
    </source>
</evidence>
<dbReference type="RefSeq" id="WP_072736457.1">
    <property type="nucleotide sequence ID" value="NZ_CP048813.1"/>
</dbReference>
<reference evidence="2 3" key="1">
    <citation type="submission" date="2016-10" db="EMBL/GenBank/DDBJ databases">
        <authorList>
            <person name="de Groot N.N."/>
        </authorList>
    </citation>
    <scope>NUCLEOTIDE SEQUENCE [LARGE SCALE GENOMIC DNA]</scope>
    <source>
        <strain evidence="2 3">DSM 44892</strain>
    </source>
</reference>
<accession>A0A1G8F2K8</accession>
<dbReference type="AlphaFoldDB" id="A0A1G8F2K8"/>
<feature type="domain" description="Glyoxalase/fosfomycin resistance/dioxygenase" evidence="1">
    <location>
        <begin position="14"/>
        <end position="142"/>
    </location>
</feature>
<dbReference type="Proteomes" id="UP000183263">
    <property type="component" value="Unassembled WGS sequence"/>
</dbReference>
<dbReference type="EMBL" id="FNDN01000003">
    <property type="protein sequence ID" value="SDH76327.1"/>
    <property type="molecule type" value="Genomic_DNA"/>
</dbReference>
<sequence>MALTTTTHLNFPGTARAALDFYRSVFGGRVHTTTYGELGMPQDAPDAGKVVFGELRADNGFRVMAYDIPGRDSGFTGSTRREQGTTVTDRPFFLSIRGDSLDEVSAYWERLAEGATVVEALAPSAWSPGFGMLTDRNGITWVVDVQPAHEA</sequence>